<protein>
    <submittedName>
        <fullName evidence="7">M20 family peptidase</fullName>
    </submittedName>
</protein>
<dbReference type="Pfam" id="PF07687">
    <property type="entry name" value="M20_dimer"/>
    <property type="match status" value="1"/>
</dbReference>
<dbReference type="InterPro" id="IPR011650">
    <property type="entry name" value="Peptidase_M20_dimer"/>
</dbReference>
<dbReference type="InterPro" id="IPR047177">
    <property type="entry name" value="Pept_M20A"/>
</dbReference>
<dbReference type="InterPro" id="IPR002933">
    <property type="entry name" value="Peptidase_M20"/>
</dbReference>
<dbReference type="Gene3D" id="3.40.630.10">
    <property type="entry name" value="Zn peptidases"/>
    <property type="match status" value="1"/>
</dbReference>
<dbReference type="SUPFAM" id="SSF53187">
    <property type="entry name" value="Zn-dependent exopeptidases"/>
    <property type="match status" value="1"/>
</dbReference>
<evidence type="ECO:0000256" key="3">
    <source>
        <dbReference type="ARBA" id="ARBA00022723"/>
    </source>
</evidence>
<dbReference type="InterPro" id="IPR036264">
    <property type="entry name" value="Bact_exopeptidase_dim_dom"/>
</dbReference>
<dbReference type="Gene3D" id="3.30.70.360">
    <property type="match status" value="1"/>
</dbReference>
<comment type="similarity">
    <text evidence="1">Belongs to the peptidase M20A family.</text>
</comment>
<name>A0ABX2EPD9_9BURK</name>
<evidence type="ECO:0000313" key="8">
    <source>
        <dbReference type="Proteomes" id="UP000737171"/>
    </source>
</evidence>
<sequence>MRRLLQLGLLLAGGLVLVLLLRTALLPSRQVAVVPLPPLAIDTAAAAERLGGAVRIRTVSIDGQPGASGDAFIELHAHLERSFPLVHQALKREVVNRHSLLYTWTGSDPRQAPILLMAHQDVVPIAPGTEGDWQQPPFSGALADGHVWGRGAWDDKGNLMAMLEAVERLVAAGVRPRRTVVFALGHDEEMGSGAGRDGAAAIAALLRSRGQRFAYALDEGLLVTEGVMAGLEAPVALIGVAEKGYLTLELTAHAHDGHSSMPPQRTAIGSLAAALDALQQTPMPADLDGVARGMFDALAPEFSGPNRLLLSNLWLFGPLVQRQLQRLPSANAMLRTTIAPVSLRAGAKDNTLPAHAGARINLRLLPGDTPDAALDHVQRAVDPHGVRAAATPGGWAGSRVSRHDSAGYRQIERTVREVFPGALVAPGLMVGATDTRHYAGLVDDIYRFTPLRTRPEDLPRFHGTNERIAVDGYADMIRFYHRLLSQA</sequence>
<comment type="caution">
    <text evidence="7">The sequence shown here is derived from an EMBL/GenBank/DDBJ whole genome shotgun (WGS) entry which is preliminary data.</text>
</comment>
<keyword evidence="5" id="KW-0862">Zinc</keyword>
<keyword evidence="8" id="KW-1185">Reference proteome</keyword>
<dbReference type="RefSeq" id="WP_173129388.1">
    <property type="nucleotide sequence ID" value="NZ_JABRWJ010000008.1"/>
</dbReference>
<keyword evidence="3" id="KW-0479">Metal-binding</keyword>
<evidence type="ECO:0000256" key="4">
    <source>
        <dbReference type="ARBA" id="ARBA00022801"/>
    </source>
</evidence>
<dbReference type="SUPFAM" id="SSF55031">
    <property type="entry name" value="Bacterial exopeptidase dimerisation domain"/>
    <property type="match status" value="1"/>
</dbReference>
<evidence type="ECO:0000256" key="2">
    <source>
        <dbReference type="ARBA" id="ARBA00022670"/>
    </source>
</evidence>
<evidence type="ECO:0000313" key="7">
    <source>
        <dbReference type="EMBL" id="NRF70406.1"/>
    </source>
</evidence>
<dbReference type="EMBL" id="JABRWJ010000008">
    <property type="protein sequence ID" value="NRF70406.1"/>
    <property type="molecule type" value="Genomic_DNA"/>
</dbReference>
<gene>
    <name evidence="7" type="ORF">HLB44_25705</name>
</gene>
<keyword evidence="2" id="KW-0645">Protease</keyword>
<dbReference type="Pfam" id="PF01546">
    <property type="entry name" value="Peptidase_M20"/>
    <property type="match status" value="1"/>
</dbReference>
<dbReference type="CDD" id="cd05674">
    <property type="entry name" value="M20_yscS"/>
    <property type="match status" value="1"/>
</dbReference>
<keyword evidence="4" id="KW-0378">Hydrolase</keyword>
<dbReference type="PANTHER" id="PTHR45962:SF1">
    <property type="entry name" value="N-FATTY-ACYL-AMINO ACID SYNTHASE_HYDROLASE PM20D1"/>
    <property type="match status" value="1"/>
</dbReference>
<evidence type="ECO:0000256" key="1">
    <source>
        <dbReference type="ARBA" id="ARBA00006247"/>
    </source>
</evidence>
<dbReference type="NCBIfam" id="NF006113">
    <property type="entry name" value="PRK08262.1-4"/>
    <property type="match status" value="1"/>
</dbReference>
<reference evidence="7 8" key="1">
    <citation type="submission" date="2020-05" db="EMBL/GenBank/DDBJ databases">
        <title>Aquincola sp. isolate from soil.</title>
        <authorList>
            <person name="Han J."/>
            <person name="Kim D.-U."/>
        </authorList>
    </citation>
    <scope>NUCLEOTIDE SEQUENCE [LARGE SCALE GENOMIC DNA]</scope>
    <source>
        <strain evidence="7 8">S2</strain>
    </source>
</reference>
<dbReference type="InterPro" id="IPR001261">
    <property type="entry name" value="ArgE/DapE_CS"/>
</dbReference>
<feature type="domain" description="Peptidase M20 dimerisation" evidence="6">
    <location>
        <begin position="240"/>
        <end position="386"/>
    </location>
</feature>
<proteinExistence type="inferred from homology"/>
<organism evidence="7 8">
    <name type="scientific">Pseudaquabacterium terrae</name>
    <dbReference type="NCBI Taxonomy" id="2732868"/>
    <lineage>
        <taxon>Bacteria</taxon>
        <taxon>Pseudomonadati</taxon>
        <taxon>Pseudomonadota</taxon>
        <taxon>Betaproteobacteria</taxon>
        <taxon>Burkholderiales</taxon>
        <taxon>Sphaerotilaceae</taxon>
        <taxon>Pseudaquabacterium</taxon>
    </lineage>
</organism>
<evidence type="ECO:0000256" key="5">
    <source>
        <dbReference type="ARBA" id="ARBA00022833"/>
    </source>
</evidence>
<accession>A0ABX2EPD9</accession>
<dbReference type="PANTHER" id="PTHR45962">
    <property type="entry name" value="N-FATTY-ACYL-AMINO ACID SYNTHASE/HYDROLASE PM20D1"/>
    <property type="match status" value="1"/>
</dbReference>
<dbReference type="Proteomes" id="UP000737171">
    <property type="component" value="Unassembled WGS sequence"/>
</dbReference>
<dbReference type="Gene3D" id="1.10.150.900">
    <property type="match status" value="1"/>
</dbReference>
<evidence type="ECO:0000259" key="6">
    <source>
        <dbReference type="Pfam" id="PF07687"/>
    </source>
</evidence>
<dbReference type="PROSITE" id="PS00758">
    <property type="entry name" value="ARGE_DAPE_CPG2_1"/>
    <property type="match status" value="1"/>
</dbReference>